<evidence type="ECO:0000256" key="1">
    <source>
        <dbReference type="SAM" id="MobiDB-lite"/>
    </source>
</evidence>
<dbReference type="HOGENOM" id="CLU_850151_0_0_1"/>
<evidence type="ECO:0000313" key="3">
    <source>
        <dbReference type="EMBL" id="EGF97183.1"/>
    </source>
</evidence>
<gene>
    <name evidence="3" type="ORF">MELLADRAFT_70156</name>
</gene>
<organism evidence="4">
    <name type="scientific">Melampsora larici-populina (strain 98AG31 / pathotype 3-4-7)</name>
    <name type="common">Poplar leaf rust fungus</name>
    <dbReference type="NCBI Taxonomy" id="747676"/>
    <lineage>
        <taxon>Eukaryota</taxon>
        <taxon>Fungi</taxon>
        <taxon>Dikarya</taxon>
        <taxon>Basidiomycota</taxon>
        <taxon>Pucciniomycotina</taxon>
        <taxon>Pucciniomycetes</taxon>
        <taxon>Pucciniales</taxon>
        <taxon>Melampsoraceae</taxon>
        <taxon>Melampsora</taxon>
    </lineage>
</organism>
<dbReference type="InParanoid" id="F4SDU3"/>
<evidence type="ECO:0000256" key="2">
    <source>
        <dbReference type="SAM" id="SignalP"/>
    </source>
</evidence>
<dbReference type="KEGG" id="mlr:MELLADRAFT_70156"/>
<feature type="compositionally biased region" description="Basic and acidic residues" evidence="1">
    <location>
        <begin position="225"/>
        <end position="236"/>
    </location>
</feature>
<feature type="signal peptide" evidence="2">
    <location>
        <begin position="1"/>
        <end position="23"/>
    </location>
</feature>
<feature type="compositionally biased region" description="Polar residues" evidence="1">
    <location>
        <begin position="249"/>
        <end position="270"/>
    </location>
</feature>
<dbReference type="EMBL" id="GL883295">
    <property type="protein sequence ID" value="EGF97183.1"/>
    <property type="molecule type" value="Genomic_DNA"/>
</dbReference>
<feature type="chain" id="PRO_5003321438" description="Secreted protein" evidence="2">
    <location>
        <begin position="24"/>
        <end position="327"/>
    </location>
</feature>
<dbReference type="AlphaFoldDB" id="F4SDU3"/>
<reference evidence="4" key="1">
    <citation type="journal article" date="2011" name="Proc. Natl. Acad. Sci. U.S.A.">
        <title>Obligate biotrophy features unraveled by the genomic analysis of rust fungi.</title>
        <authorList>
            <person name="Duplessis S."/>
            <person name="Cuomo C.A."/>
            <person name="Lin Y.-C."/>
            <person name="Aerts A."/>
            <person name="Tisserant E."/>
            <person name="Veneault-Fourrey C."/>
            <person name="Joly D.L."/>
            <person name="Hacquard S."/>
            <person name="Amselem J."/>
            <person name="Cantarel B.L."/>
            <person name="Chiu R."/>
            <person name="Coutinho P.M."/>
            <person name="Feau N."/>
            <person name="Field M."/>
            <person name="Frey P."/>
            <person name="Gelhaye E."/>
            <person name="Goldberg J."/>
            <person name="Grabherr M.G."/>
            <person name="Kodira C.D."/>
            <person name="Kohler A."/>
            <person name="Kuees U."/>
            <person name="Lindquist E.A."/>
            <person name="Lucas S.M."/>
            <person name="Mago R."/>
            <person name="Mauceli E."/>
            <person name="Morin E."/>
            <person name="Murat C."/>
            <person name="Pangilinan J.L."/>
            <person name="Park R."/>
            <person name="Pearson M."/>
            <person name="Quesneville H."/>
            <person name="Rouhier N."/>
            <person name="Sakthikumar S."/>
            <person name="Salamov A.A."/>
            <person name="Schmutz J."/>
            <person name="Selles B."/>
            <person name="Shapiro H."/>
            <person name="Tanguay P."/>
            <person name="Tuskan G.A."/>
            <person name="Henrissat B."/>
            <person name="Van de Peer Y."/>
            <person name="Rouze P."/>
            <person name="Ellis J.G."/>
            <person name="Dodds P.N."/>
            <person name="Schein J.E."/>
            <person name="Zhong S."/>
            <person name="Hamelin R.C."/>
            <person name="Grigoriev I.V."/>
            <person name="Szabo L.J."/>
            <person name="Martin F."/>
        </authorList>
    </citation>
    <scope>NUCLEOTIDE SEQUENCE [LARGE SCALE GENOMIC DNA]</scope>
    <source>
        <strain evidence="4">98AG31 / pathotype 3-4-7</strain>
    </source>
</reference>
<dbReference type="Proteomes" id="UP000001072">
    <property type="component" value="Unassembled WGS sequence"/>
</dbReference>
<proteinExistence type="predicted"/>
<dbReference type="RefSeq" id="XP_007419547.1">
    <property type="nucleotide sequence ID" value="XM_007419485.1"/>
</dbReference>
<dbReference type="VEuPathDB" id="FungiDB:MELLADRAFT_70156"/>
<keyword evidence="2" id="KW-0732">Signal</keyword>
<name>F4SDU3_MELLP</name>
<accession>F4SDU3</accession>
<sequence length="327" mass="37987">MKLLYSMSFIFLFSSTQFVLIDGMEVFHHPSTNAAVNQIYDYIKLNIDHLNLEPAHHLEDDKYGKRGFNLPTHTSHYPDCPDKVGSYYPWRETIPNSDSQDFDSPEALDNSLYYENSHDIHMSSLTQKYQDSVNIPQYMVNPEHETFQHTIPFNHEKPSHTYSFHPLENQYQSIIDPKHINSNFKFENVHEHNTFGPSIHLDHESDGSFDHQTFLHQSQTNSVHRNQDVDSQHDLGYDNSADSIYQHRPSPSGSNPEVTKFAKSQPTSFQRLVKKSKSAKGYPMSDIEDFVNSFPQTSHKSLKTFFETRKSRRMDPISSQRKSINLD</sequence>
<evidence type="ECO:0000313" key="4">
    <source>
        <dbReference type="Proteomes" id="UP000001072"/>
    </source>
</evidence>
<dbReference type="GeneID" id="18931441"/>
<feature type="region of interest" description="Disordered" evidence="1">
    <location>
        <begin position="219"/>
        <end position="278"/>
    </location>
</feature>
<protein>
    <recommendedName>
        <fullName evidence="5">Secreted protein</fullName>
    </recommendedName>
</protein>
<evidence type="ECO:0008006" key="5">
    <source>
        <dbReference type="Google" id="ProtNLM"/>
    </source>
</evidence>
<keyword evidence="4" id="KW-1185">Reference proteome</keyword>